<dbReference type="EMBL" id="FUWH01000013">
    <property type="protein sequence ID" value="SKA17404.1"/>
    <property type="molecule type" value="Genomic_DNA"/>
</dbReference>
<dbReference type="PANTHER" id="PTHR34818:SF1">
    <property type="entry name" value="PROTEIN BLI-3"/>
    <property type="match status" value="1"/>
</dbReference>
<organism evidence="2 3">
    <name type="scientific">Sediminibacterium ginsengisoli</name>
    <dbReference type="NCBI Taxonomy" id="413434"/>
    <lineage>
        <taxon>Bacteria</taxon>
        <taxon>Pseudomonadati</taxon>
        <taxon>Bacteroidota</taxon>
        <taxon>Chitinophagia</taxon>
        <taxon>Chitinophagales</taxon>
        <taxon>Chitinophagaceae</taxon>
        <taxon>Sediminibacterium</taxon>
    </lineage>
</organism>
<dbReference type="Pfam" id="PF16242">
    <property type="entry name" value="Pyrid_ox_like"/>
    <property type="match status" value="1"/>
</dbReference>
<sequence length="140" mass="16136">MKKASLKTIASKMKNLDFCMLITQDGRNTLHARPMSNNGQVTYNGTSWFFTYLNSNKVRQVKKNAGVSLIFQGDGMLMIECYGKASIVRDKAMMEEHWLDELNRWFPKGIETPGICLLKVEAQRVCFWDKKGEGEYRTQK</sequence>
<evidence type="ECO:0000259" key="1">
    <source>
        <dbReference type="Pfam" id="PF16242"/>
    </source>
</evidence>
<name>A0A1T4RN38_9BACT</name>
<dbReference type="RefSeq" id="WP_139367218.1">
    <property type="nucleotide sequence ID" value="NZ_FUWH01000013.1"/>
</dbReference>
<proteinExistence type="predicted"/>
<accession>A0A1T4RN38</accession>
<dbReference type="InterPro" id="IPR052917">
    <property type="entry name" value="Stress-Dev_Protein"/>
</dbReference>
<evidence type="ECO:0000313" key="2">
    <source>
        <dbReference type="EMBL" id="SKA17404.1"/>
    </source>
</evidence>
<feature type="domain" description="General stress protein FMN-binding split barrel" evidence="1">
    <location>
        <begin position="6"/>
        <end position="132"/>
    </location>
</feature>
<dbReference type="Proteomes" id="UP000190888">
    <property type="component" value="Unassembled WGS sequence"/>
</dbReference>
<dbReference type="PANTHER" id="PTHR34818">
    <property type="entry name" value="PROTEIN BLI-3"/>
    <property type="match status" value="1"/>
</dbReference>
<keyword evidence="3" id="KW-1185">Reference proteome</keyword>
<dbReference type="SUPFAM" id="SSF50475">
    <property type="entry name" value="FMN-binding split barrel"/>
    <property type="match status" value="1"/>
</dbReference>
<evidence type="ECO:0000313" key="3">
    <source>
        <dbReference type="Proteomes" id="UP000190888"/>
    </source>
</evidence>
<dbReference type="AlphaFoldDB" id="A0A1T4RN38"/>
<dbReference type="STRING" id="413434.SAMN04488132_11397"/>
<dbReference type="InterPro" id="IPR012349">
    <property type="entry name" value="Split_barrel_FMN-bd"/>
</dbReference>
<protein>
    <submittedName>
        <fullName evidence="2">General stress protein 26</fullName>
    </submittedName>
</protein>
<gene>
    <name evidence="2" type="ORF">SAMN04488132_11397</name>
</gene>
<dbReference type="OrthoDB" id="1432662at2"/>
<reference evidence="2 3" key="1">
    <citation type="submission" date="2017-02" db="EMBL/GenBank/DDBJ databases">
        <authorList>
            <person name="Peterson S.W."/>
        </authorList>
    </citation>
    <scope>NUCLEOTIDE SEQUENCE [LARGE SCALE GENOMIC DNA]</scope>
    <source>
        <strain evidence="2 3">DSM 22335</strain>
    </source>
</reference>
<dbReference type="InterPro" id="IPR038725">
    <property type="entry name" value="YdaG_split_barrel_FMN-bd"/>
</dbReference>
<dbReference type="Gene3D" id="2.30.110.10">
    <property type="entry name" value="Electron Transport, Fmn-binding Protein, Chain A"/>
    <property type="match status" value="1"/>
</dbReference>